<name>A0A2N9G2V9_FAGSY</name>
<accession>A0A2N9G2V9</accession>
<protein>
    <submittedName>
        <fullName evidence="1">Uncharacterized protein</fullName>
    </submittedName>
</protein>
<gene>
    <name evidence="1" type="ORF">FSB_LOCUS24988</name>
</gene>
<dbReference type="EMBL" id="OIVN01001735">
    <property type="protein sequence ID" value="SPC97106.1"/>
    <property type="molecule type" value="Genomic_DNA"/>
</dbReference>
<reference evidence="1" key="1">
    <citation type="submission" date="2018-02" db="EMBL/GenBank/DDBJ databases">
        <authorList>
            <person name="Cohen D.B."/>
            <person name="Kent A.D."/>
        </authorList>
    </citation>
    <scope>NUCLEOTIDE SEQUENCE</scope>
</reference>
<proteinExistence type="predicted"/>
<sequence length="110" mass="12878">MFPSLRSVISPFGDNVATELVNNSYENIEFFMETAVEKILVLTVEAYNKRQIRMRTFFECYSETQLPKAIVLKVNGTTEKTYIPHDFVKYKKFEFNIGNDRKLVPTETPR</sequence>
<evidence type="ECO:0000313" key="1">
    <source>
        <dbReference type="EMBL" id="SPC97106.1"/>
    </source>
</evidence>
<organism evidence="1">
    <name type="scientific">Fagus sylvatica</name>
    <name type="common">Beechnut</name>
    <dbReference type="NCBI Taxonomy" id="28930"/>
    <lineage>
        <taxon>Eukaryota</taxon>
        <taxon>Viridiplantae</taxon>
        <taxon>Streptophyta</taxon>
        <taxon>Embryophyta</taxon>
        <taxon>Tracheophyta</taxon>
        <taxon>Spermatophyta</taxon>
        <taxon>Magnoliopsida</taxon>
        <taxon>eudicotyledons</taxon>
        <taxon>Gunneridae</taxon>
        <taxon>Pentapetalae</taxon>
        <taxon>rosids</taxon>
        <taxon>fabids</taxon>
        <taxon>Fagales</taxon>
        <taxon>Fagaceae</taxon>
        <taxon>Fagus</taxon>
    </lineage>
</organism>
<dbReference type="AlphaFoldDB" id="A0A2N9G2V9"/>